<dbReference type="GeneID" id="83203967"/>
<dbReference type="InterPro" id="IPR053221">
    <property type="entry name" value="Burnettramic_acid_biosynth"/>
</dbReference>
<evidence type="ECO:0000256" key="1">
    <source>
        <dbReference type="SAM" id="MobiDB-lite"/>
    </source>
</evidence>
<feature type="compositionally biased region" description="Polar residues" evidence="1">
    <location>
        <begin position="1"/>
        <end position="14"/>
    </location>
</feature>
<dbReference type="AlphaFoldDB" id="A0A9W9TKL1"/>
<accession>A0A9W9TKL1</accession>
<sequence length="509" mass="54655">MSTHTENAVTPEQTQQEKKGTKIKLVNPLHQFIYRGIAGGIGLASEAIQHRKAKKATANENSGLPAANEAETRDQLVAENELEANWQLDEAQDAICCPEGPPSYQETTQSDAADSSQQNTTEHATQEHPSKLADRFVENHQLPLPGPIAQGGPGSDAAAGTASGYTRGRIELPVLLTQRRPGKRSRGFIRAYAPILQNAGITQDAFMDFVDDLNSAVEPNGLIQALNLASLAGIAIASPAAIALSIGIQLATNIGDEVHSRTKTNSFIDKVNRDFFAPRGLVAAVLTWKPSDTNEFVMSSFDGESAVTSAMDSRQQDTGSKKFKHRFHASAGIAPYGAAGLPRLGQIGGEDGKKPNVIARSSHFVTEYWDRRARARWAGKNPDSLIAKGAPKESFTSRFSDPNHPASSGDPLALITGGHVEMPSITIPRFGKKKKDLQTGEQPQEGNSNPEASELRRAENPLVPLLSGGLTLLHQDMLYLIIVNRPTDEQIAELQAAVPAPQATEPELA</sequence>
<gene>
    <name evidence="2" type="ORF">N7468_007368</name>
</gene>
<protein>
    <submittedName>
        <fullName evidence="2">Uncharacterized protein</fullName>
    </submittedName>
</protein>
<keyword evidence="3" id="KW-1185">Reference proteome</keyword>
<dbReference type="OrthoDB" id="3433125at2759"/>
<feature type="region of interest" description="Disordered" evidence="1">
    <location>
        <begin position="1"/>
        <end position="21"/>
    </location>
</feature>
<evidence type="ECO:0000313" key="2">
    <source>
        <dbReference type="EMBL" id="KAJ5226143.1"/>
    </source>
</evidence>
<feature type="region of interest" description="Disordered" evidence="1">
    <location>
        <begin position="427"/>
        <end position="455"/>
    </location>
</feature>
<name>A0A9W9TKL1_9EURO</name>
<comment type="caution">
    <text evidence="2">The sequence shown here is derived from an EMBL/GenBank/DDBJ whole genome shotgun (WGS) entry which is preliminary data.</text>
</comment>
<feature type="compositionally biased region" description="Polar residues" evidence="1">
    <location>
        <begin position="439"/>
        <end position="451"/>
    </location>
</feature>
<dbReference type="RefSeq" id="XP_058329554.1">
    <property type="nucleotide sequence ID" value="XM_058476664.1"/>
</dbReference>
<feature type="region of interest" description="Disordered" evidence="1">
    <location>
        <begin position="94"/>
        <end position="128"/>
    </location>
</feature>
<evidence type="ECO:0000313" key="3">
    <source>
        <dbReference type="Proteomes" id="UP001150941"/>
    </source>
</evidence>
<dbReference type="PANTHER" id="PTHR38887">
    <property type="entry name" value="CHROMOSOME 21, WHOLE GENOME SHOTGUN SEQUENCE"/>
    <property type="match status" value="1"/>
</dbReference>
<proteinExistence type="predicted"/>
<reference evidence="2" key="2">
    <citation type="journal article" date="2023" name="IMA Fungus">
        <title>Comparative genomic study of the Penicillium genus elucidates a diverse pangenome and 15 lateral gene transfer events.</title>
        <authorList>
            <person name="Petersen C."/>
            <person name="Sorensen T."/>
            <person name="Nielsen M.R."/>
            <person name="Sondergaard T.E."/>
            <person name="Sorensen J.L."/>
            <person name="Fitzpatrick D.A."/>
            <person name="Frisvad J.C."/>
            <person name="Nielsen K.L."/>
        </authorList>
    </citation>
    <scope>NUCLEOTIDE SEQUENCE</scope>
    <source>
        <strain evidence="2">IBT 19713</strain>
    </source>
</reference>
<reference evidence="2" key="1">
    <citation type="submission" date="2022-11" db="EMBL/GenBank/DDBJ databases">
        <authorList>
            <person name="Petersen C."/>
        </authorList>
    </citation>
    <scope>NUCLEOTIDE SEQUENCE</scope>
    <source>
        <strain evidence="2">IBT 19713</strain>
    </source>
</reference>
<feature type="compositionally biased region" description="Polar residues" evidence="1">
    <location>
        <begin position="104"/>
        <end position="123"/>
    </location>
</feature>
<dbReference type="PANTHER" id="PTHR38887:SF1">
    <property type="entry name" value="RAS MODIFICATION PROTEIN ERF4"/>
    <property type="match status" value="1"/>
</dbReference>
<dbReference type="EMBL" id="JAPQKS010000005">
    <property type="protein sequence ID" value="KAJ5226143.1"/>
    <property type="molecule type" value="Genomic_DNA"/>
</dbReference>
<dbReference type="Proteomes" id="UP001150941">
    <property type="component" value="Unassembled WGS sequence"/>
</dbReference>
<organism evidence="2 3">
    <name type="scientific">Penicillium chermesinum</name>
    <dbReference type="NCBI Taxonomy" id="63820"/>
    <lineage>
        <taxon>Eukaryota</taxon>
        <taxon>Fungi</taxon>
        <taxon>Dikarya</taxon>
        <taxon>Ascomycota</taxon>
        <taxon>Pezizomycotina</taxon>
        <taxon>Eurotiomycetes</taxon>
        <taxon>Eurotiomycetidae</taxon>
        <taxon>Eurotiales</taxon>
        <taxon>Aspergillaceae</taxon>
        <taxon>Penicillium</taxon>
    </lineage>
</organism>
<feature type="region of interest" description="Disordered" evidence="1">
    <location>
        <begin position="382"/>
        <end position="415"/>
    </location>
</feature>